<dbReference type="AlphaFoldDB" id="A0A941F0C5"/>
<evidence type="ECO:0000313" key="2">
    <source>
        <dbReference type="EMBL" id="MBR7839019.1"/>
    </source>
</evidence>
<feature type="non-terminal residue" evidence="2">
    <location>
        <position position="1"/>
    </location>
</feature>
<comment type="caution">
    <text evidence="2">The sequence shown here is derived from an EMBL/GenBank/DDBJ whole genome shotgun (WGS) entry which is preliminary data.</text>
</comment>
<dbReference type="Proteomes" id="UP000675781">
    <property type="component" value="Unassembled WGS sequence"/>
</dbReference>
<organism evidence="2 3">
    <name type="scientific">Actinospica durhamensis</name>
    <dbReference type="NCBI Taxonomy" id="1508375"/>
    <lineage>
        <taxon>Bacteria</taxon>
        <taxon>Bacillati</taxon>
        <taxon>Actinomycetota</taxon>
        <taxon>Actinomycetes</taxon>
        <taxon>Catenulisporales</taxon>
        <taxon>Actinospicaceae</taxon>
        <taxon>Actinospica</taxon>
    </lineage>
</organism>
<sequence length="287" mass="28607">AYDFDSGSHRIAPAPPGAVYPQAGMPPRVGGSAAPPRRLGPGYPGGRLPQDPYTPPGLGRDIDPHYAPAPLSRYDEDDADRSSDRLVPFGLGRHQRRLLLQTGAVVVAVGALSWWAIYTLGGSGHTNTSATGTGHSAPAASATPGARGGASASAGAAPTSPAAQQSLSQGSVTAPSAAPSSAAPAANAAGVESVRVTLLGGSASVPQIAVLIAVTTDGTGQITVTGSYYGADGSVHRTPESQHWTLSGQTTYSFSVPIANSAYCGTMFTFTAQSGGHSATGTTAPGC</sequence>
<evidence type="ECO:0000256" key="1">
    <source>
        <dbReference type="SAM" id="MobiDB-lite"/>
    </source>
</evidence>
<gene>
    <name evidence="2" type="ORF">KDL01_37485</name>
</gene>
<name>A0A941F0C5_9ACTN</name>
<evidence type="ECO:0000313" key="3">
    <source>
        <dbReference type="Proteomes" id="UP000675781"/>
    </source>
</evidence>
<feature type="region of interest" description="Disordered" evidence="1">
    <location>
        <begin position="1"/>
        <end position="82"/>
    </location>
</feature>
<protein>
    <submittedName>
        <fullName evidence="2">Uncharacterized protein</fullName>
    </submittedName>
</protein>
<feature type="region of interest" description="Disordered" evidence="1">
    <location>
        <begin position="129"/>
        <end position="182"/>
    </location>
</feature>
<feature type="compositionally biased region" description="Low complexity" evidence="1">
    <location>
        <begin position="35"/>
        <end position="49"/>
    </location>
</feature>
<feature type="compositionally biased region" description="Polar residues" evidence="1">
    <location>
        <begin position="164"/>
        <end position="173"/>
    </location>
</feature>
<keyword evidence="3" id="KW-1185">Reference proteome</keyword>
<accession>A0A941F0C5</accession>
<reference evidence="2" key="1">
    <citation type="submission" date="2021-04" db="EMBL/GenBank/DDBJ databases">
        <title>Genome based classification of Actinospica acidithermotolerans sp. nov., an actinobacterium isolated from an Indonesian hot spring.</title>
        <authorList>
            <person name="Kusuma A.B."/>
            <person name="Putra K.E."/>
            <person name="Nafisah S."/>
            <person name="Loh J."/>
            <person name="Nouioui I."/>
            <person name="Goodfellow M."/>
        </authorList>
    </citation>
    <scope>NUCLEOTIDE SEQUENCE</scope>
    <source>
        <strain evidence="2">CSCA 57</strain>
    </source>
</reference>
<proteinExistence type="predicted"/>
<dbReference type="EMBL" id="JAGSOG010000364">
    <property type="protein sequence ID" value="MBR7839019.1"/>
    <property type="molecule type" value="Genomic_DNA"/>
</dbReference>
<feature type="compositionally biased region" description="Low complexity" evidence="1">
    <location>
        <begin position="129"/>
        <end position="163"/>
    </location>
</feature>